<feature type="region of interest" description="Disordered" evidence="1">
    <location>
        <begin position="162"/>
        <end position="205"/>
    </location>
</feature>
<evidence type="ECO:0000313" key="2">
    <source>
        <dbReference type="EMBL" id="KAJ3565297.1"/>
    </source>
</evidence>
<comment type="caution">
    <text evidence="2">The sequence shown here is derived from an EMBL/GenBank/DDBJ whole genome shotgun (WGS) entry which is preliminary data.</text>
</comment>
<gene>
    <name evidence="2" type="ORF">NPX13_g7559</name>
</gene>
<protein>
    <submittedName>
        <fullName evidence="2">Uncharacterized protein</fullName>
    </submittedName>
</protein>
<reference evidence="2" key="1">
    <citation type="submission" date="2022-07" db="EMBL/GenBank/DDBJ databases">
        <title>Genome Sequence of Xylaria arbuscula.</title>
        <authorList>
            <person name="Buettner E."/>
        </authorList>
    </citation>
    <scope>NUCLEOTIDE SEQUENCE</scope>
    <source>
        <strain evidence="2">VT107</strain>
    </source>
</reference>
<feature type="compositionally biased region" description="Polar residues" evidence="1">
    <location>
        <begin position="164"/>
        <end position="177"/>
    </location>
</feature>
<name>A0A9W8NAE9_9PEZI</name>
<feature type="region of interest" description="Disordered" evidence="1">
    <location>
        <begin position="26"/>
        <end position="57"/>
    </location>
</feature>
<dbReference type="VEuPathDB" id="FungiDB:F4678DRAFT_475196"/>
<evidence type="ECO:0000313" key="3">
    <source>
        <dbReference type="Proteomes" id="UP001148614"/>
    </source>
</evidence>
<sequence>MKACTALPWSSVRIVPQRCWPRHWKQSKRCSSSERRRNNASPILSETAAGTPGFEVDPDNKTVATAVGQLPLSPIMDPSYWDAVTRHQAPKAKQGKATNSVERQFRKNPFAMALATPIRQCTASKIRFPSFFLQDFNLISHPETGEPWWVPRSLVWDEHVEPQQIDTVSDEQVNSPTEGEGRTAPEEVHQATTPETTQTTSAKPYGPSAYVLARQDLISSFVVKKSAYEKHPKRLFGGSSSQYTRFSHRAVWREDMDSVVLERLQQGIIKDLLYLSRLCSEDSRHYIVKCHGWDDVQYKHEGAVLWFGVSPEHDGATTTEGQPGPFATYDITKANSTTTSVAVHNMRMLLGDAGAAEVKEKSAVLHDGFLFMLAGRRTTNLQLKLWKLQGYLASYEDL</sequence>
<dbReference type="Proteomes" id="UP001148614">
    <property type="component" value="Unassembled WGS sequence"/>
</dbReference>
<organism evidence="2 3">
    <name type="scientific">Xylaria arbuscula</name>
    <dbReference type="NCBI Taxonomy" id="114810"/>
    <lineage>
        <taxon>Eukaryota</taxon>
        <taxon>Fungi</taxon>
        <taxon>Dikarya</taxon>
        <taxon>Ascomycota</taxon>
        <taxon>Pezizomycotina</taxon>
        <taxon>Sordariomycetes</taxon>
        <taxon>Xylariomycetidae</taxon>
        <taxon>Xylariales</taxon>
        <taxon>Xylariaceae</taxon>
        <taxon>Xylaria</taxon>
    </lineage>
</organism>
<dbReference type="EMBL" id="JANPWZ010001504">
    <property type="protein sequence ID" value="KAJ3565297.1"/>
    <property type="molecule type" value="Genomic_DNA"/>
</dbReference>
<dbReference type="AlphaFoldDB" id="A0A9W8NAE9"/>
<accession>A0A9W8NAE9</accession>
<feature type="compositionally biased region" description="Basic and acidic residues" evidence="1">
    <location>
        <begin position="179"/>
        <end position="189"/>
    </location>
</feature>
<evidence type="ECO:0000256" key="1">
    <source>
        <dbReference type="SAM" id="MobiDB-lite"/>
    </source>
</evidence>
<keyword evidence="3" id="KW-1185">Reference proteome</keyword>
<proteinExistence type="predicted"/>